<sequence length="101" mass="10952">MQKPEASIAIQVVPKAPNNEEAVRIIDAVIAHLKGSGLPTYVGPFETSVEGDYDTLMQLVKDCQLICTREGAPSVAAYVKISYNPNAGVMTIDEKVTKHHQ</sequence>
<organism evidence="3 4">
    <name type="scientific">Harryflintia acetispora</name>
    <dbReference type="NCBI Taxonomy" id="1849041"/>
    <lineage>
        <taxon>Bacteria</taxon>
        <taxon>Bacillati</taxon>
        <taxon>Bacillota</taxon>
        <taxon>Clostridia</taxon>
        <taxon>Eubacteriales</taxon>
        <taxon>Oscillospiraceae</taxon>
        <taxon>Harryflintia</taxon>
    </lineage>
</organism>
<reference evidence="3 4" key="1">
    <citation type="submission" date="2019-03" db="EMBL/GenBank/DDBJ databases">
        <title>Genomic Encyclopedia of Type Strains, Phase IV (KMG-IV): sequencing the most valuable type-strain genomes for metagenomic binning, comparative biology and taxonomic classification.</title>
        <authorList>
            <person name="Goeker M."/>
        </authorList>
    </citation>
    <scope>NUCLEOTIDE SEQUENCE [LARGE SCALE GENOMIC DNA]</scope>
    <source>
        <strain evidence="3 4">DSM 100433</strain>
    </source>
</reference>
<dbReference type="InterPro" id="IPR002767">
    <property type="entry name" value="Thiamine_BP"/>
</dbReference>
<dbReference type="PANTHER" id="PTHR33777:SF1">
    <property type="entry name" value="UPF0045 PROTEIN ECM15"/>
    <property type="match status" value="1"/>
</dbReference>
<evidence type="ECO:0000313" key="3">
    <source>
        <dbReference type="EMBL" id="TCL44574.1"/>
    </source>
</evidence>
<keyword evidence="4" id="KW-1185">Reference proteome</keyword>
<name>A0A9X8UL44_9FIRM</name>
<dbReference type="SUPFAM" id="SSF89957">
    <property type="entry name" value="MTH1187/YkoF-like"/>
    <property type="match status" value="1"/>
</dbReference>
<gene>
    <name evidence="3" type="ORF">EDD78_102197</name>
</gene>
<dbReference type="Proteomes" id="UP000294682">
    <property type="component" value="Unassembled WGS sequence"/>
</dbReference>
<evidence type="ECO:0000256" key="1">
    <source>
        <dbReference type="ARBA" id="ARBA00010272"/>
    </source>
</evidence>
<dbReference type="InterPro" id="IPR029756">
    <property type="entry name" value="MTH1187/YkoF-like"/>
</dbReference>
<feature type="domain" description="Thiamine-binding protein" evidence="2">
    <location>
        <begin position="9"/>
        <end position="99"/>
    </location>
</feature>
<dbReference type="RefSeq" id="WP_079700445.1">
    <property type="nucleotide sequence ID" value="NZ_JADNAH010000061.1"/>
</dbReference>
<dbReference type="GO" id="GO:0005829">
    <property type="term" value="C:cytosol"/>
    <property type="evidence" value="ECO:0007669"/>
    <property type="project" value="TreeGrafter"/>
</dbReference>
<dbReference type="PANTHER" id="PTHR33777">
    <property type="entry name" value="UPF0045 PROTEIN ECM15"/>
    <property type="match status" value="1"/>
</dbReference>
<dbReference type="InterPro" id="IPR051614">
    <property type="entry name" value="UPF0045_domain"/>
</dbReference>
<comment type="caution">
    <text evidence="3">The sequence shown here is derived from an EMBL/GenBank/DDBJ whole genome shotgun (WGS) entry which is preliminary data.</text>
</comment>
<dbReference type="Gene3D" id="3.30.70.930">
    <property type="match status" value="1"/>
</dbReference>
<dbReference type="AlphaFoldDB" id="A0A9X8UL44"/>
<accession>A0A9X8UL44</accession>
<dbReference type="Pfam" id="PF01910">
    <property type="entry name" value="Thiamine_BP"/>
    <property type="match status" value="1"/>
</dbReference>
<protein>
    <submittedName>
        <fullName evidence="3">Uncharacterized protein YqgV (UPF0045/DUF77 family)</fullName>
    </submittedName>
</protein>
<dbReference type="OrthoDB" id="5886358at2"/>
<comment type="similarity">
    <text evidence="1">Belongs to the UPF0045 family.</text>
</comment>
<proteinExistence type="inferred from homology"/>
<evidence type="ECO:0000259" key="2">
    <source>
        <dbReference type="Pfam" id="PF01910"/>
    </source>
</evidence>
<evidence type="ECO:0000313" key="4">
    <source>
        <dbReference type="Proteomes" id="UP000294682"/>
    </source>
</evidence>
<dbReference type="EMBL" id="SLUK01000002">
    <property type="protein sequence ID" value="TCL44574.1"/>
    <property type="molecule type" value="Genomic_DNA"/>
</dbReference>